<sequence length="103" mass="12136">MMMIMRFRPRPTKIENSNLSSCGEQKRGETPLRPHGCRTKRLRLSVRIGLSLHHTRTRPRTSLVRFIIHVPCPQTSTTIACCVWSLDIQQHPRSRRREQKYCL</sequence>
<evidence type="ECO:0000313" key="3">
    <source>
        <dbReference type="Proteomes" id="UP000800096"/>
    </source>
</evidence>
<organism evidence="2 3">
    <name type="scientific">Ampelomyces quisqualis</name>
    <name type="common">Powdery mildew agent</name>
    <dbReference type="NCBI Taxonomy" id="50730"/>
    <lineage>
        <taxon>Eukaryota</taxon>
        <taxon>Fungi</taxon>
        <taxon>Dikarya</taxon>
        <taxon>Ascomycota</taxon>
        <taxon>Pezizomycotina</taxon>
        <taxon>Dothideomycetes</taxon>
        <taxon>Pleosporomycetidae</taxon>
        <taxon>Pleosporales</taxon>
        <taxon>Pleosporineae</taxon>
        <taxon>Phaeosphaeriaceae</taxon>
        <taxon>Ampelomyces</taxon>
    </lineage>
</organism>
<keyword evidence="3" id="KW-1185">Reference proteome</keyword>
<feature type="compositionally biased region" description="Polar residues" evidence="1">
    <location>
        <begin position="14"/>
        <end position="23"/>
    </location>
</feature>
<name>A0A6A5QLK6_AMPQU</name>
<evidence type="ECO:0000313" key="2">
    <source>
        <dbReference type="EMBL" id="KAF1915720.1"/>
    </source>
</evidence>
<accession>A0A6A5QLK6</accession>
<dbReference type="Proteomes" id="UP000800096">
    <property type="component" value="Unassembled WGS sequence"/>
</dbReference>
<proteinExistence type="predicted"/>
<dbReference type="EMBL" id="ML979136">
    <property type="protein sequence ID" value="KAF1915720.1"/>
    <property type="molecule type" value="Genomic_DNA"/>
</dbReference>
<feature type="region of interest" description="Disordered" evidence="1">
    <location>
        <begin position="1"/>
        <end position="36"/>
    </location>
</feature>
<gene>
    <name evidence="2" type="ORF">BDU57DRAFT_281365</name>
</gene>
<reference evidence="2" key="1">
    <citation type="journal article" date="2020" name="Stud. Mycol.">
        <title>101 Dothideomycetes genomes: a test case for predicting lifestyles and emergence of pathogens.</title>
        <authorList>
            <person name="Haridas S."/>
            <person name="Albert R."/>
            <person name="Binder M."/>
            <person name="Bloem J."/>
            <person name="Labutti K."/>
            <person name="Salamov A."/>
            <person name="Andreopoulos B."/>
            <person name="Baker S."/>
            <person name="Barry K."/>
            <person name="Bills G."/>
            <person name="Bluhm B."/>
            <person name="Cannon C."/>
            <person name="Castanera R."/>
            <person name="Culley D."/>
            <person name="Daum C."/>
            <person name="Ezra D."/>
            <person name="Gonzalez J."/>
            <person name="Henrissat B."/>
            <person name="Kuo A."/>
            <person name="Liang C."/>
            <person name="Lipzen A."/>
            <person name="Lutzoni F."/>
            <person name="Magnuson J."/>
            <person name="Mondo S."/>
            <person name="Nolan M."/>
            <person name="Ohm R."/>
            <person name="Pangilinan J."/>
            <person name="Park H.-J."/>
            <person name="Ramirez L."/>
            <person name="Alfaro M."/>
            <person name="Sun H."/>
            <person name="Tritt A."/>
            <person name="Yoshinaga Y."/>
            <person name="Zwiers L.-H."/>
            <person name="Turgeon B."/>
            <person name="Goodwin S."/>
            <person name="Spatafora J."/>
            <person name="Crous P."/>
            <person name="Grigoriev I."/>
        </authorList>
    </citation>
    <scope>NUCLEOTIDE SEQUENCE</scope>
    <source>
        <strain evidence="2">HMLAC05119</strain>
    </source>
</reference>
<evidence type="ECO:0000256" key="1">
    <source>
        <dbReference type="SAM" id="MobiDB-lite"/>
    </source>
</evidence>
<protein>
    <submittedName>
        <fullName evidence="2">Uncharacterized protein</fullName>
    </submittedName>
</protein>
<dbReference type="AlphaFoldDB" id="A0A6A5QLK6"/>